<dbReference type="SUPFAM" id="SSF53474">
    <property type="entry name" value="alpha/beta-Hydrolases"/>
    <property type="match status" value="1"/>
</dbReference>
<name>A0A1X7CV83_TRICW</name>
<organism evidence="3 4">
    <name type="scientific">Trinickia caryophylli</name>
    <name type="common">Paraburkholderia caryophylli</name>
    <dbReference type="NCBI Taxonomy" id="28094"/>
    <lineage>
        <taxon>Bacteria</taxon>
        <taxon>Pseudomonadati</taxon>
        <taxon>Pseudomonadota</taxon>
        <taxon>Betaproteobacteria</taxon>
        <taxon>Burkholderiales</taxon>
        <taxon>Burkholderiaceae</taxon>
        <taxon>Trinickia</taxon>
    </lineage>
</organism>
<dbReference type="InterPro" id="IPR001563">
    <property type="entry name" value="Peptidase_S10"/>
</dbReference>
<dbReference type="AlphaFoldDB" id="A0A1X7CV83"/>
<dbReference type="Gene3D" id="3.40.50.1820">
    <property type="entry name" value="alpha/beta hydrolase"/>
    <property type="match status" value="1"/>
</dbReference>
<keyword evidence="3" id="KW-0378">Hydrolase</keyword>
<keyword evidence="4" id="KW-1185">Reference proteome</keyword>
<keyword evidence="3" id="KW-0121">Carboxypeptidase</keyword>
<evidence type="ECO:0000256" key="2">
    <source>
        <dbReference type="SAM" id="SignalP"/>
    </source>
</evidence>
<gene>
    <name evidence="3" type="ORF">SAMN06295900_10243</name>
</gene>
<keyword evidence="2" id="KW-0732">Signal</keyword>
<evidence type="ECO:0000256" key="1">
    <source>
        <dbReference type="SAM" id="MobiDB-lite"/>
    </source>
</evidence>
<dbReference type="OrthoDB" id="9770107at2"/>
<feature type="chain" id="PRO_5012440043" evidence="2">
    <location>
        <begin position="51"/>
        <end position="565"/>
    </location>
</feature>
<accession>A0A1X7CV83</accession>
<feature type="region of interest" description="Disordered" evidence="1">
    <location>
        <begin position="49"/>
        <end position="76"/>
    </location>
</feature>
<reference evidence="4" key="1">
    <citation type="submission" date="2017-04" db="EMBL/GenBank/DDBJ databases">
        <authorList>
            <person name="Varghese N."/>
            <person name="Submissions S."/>
        </authorList>
    </citation>
    <scope>NUCLEOTIDE SEQUENCE [LARGE SCALE GENOMIC DNA]</scope>
    <source>
        <strain evidence="4">Ballard 720</strain>
    </source>
</reference>
<dbReference type="EMBL" id="FXAH01000002">
    <property type="protein sequence ID" value="SMF03696.1"/>
    <property type="molecule type" value="Genomic_DNA"/>
</dbReference>
<dbReference type="Proteomes" id="UP000192911">
    <property type="component" value="Unassembled WGS sequence"/>
</dbReference>
<sequence>MPTRPSLFSSISRPRFACGISSTTSAAVLSTAIALTALTALTAMPTAALAEEETPEHASGVPADDPHASLSAPSSGAAAAQGASASVAVAVPPETSSTTEHAVRVGGRRIAYTATAGTLLLRDGKGKADASVFYVAYTAHANDPSRRPITFLFNGGPGAGSIFLLMGSVGPKRVNTSSPAPTPPAPYALRDNPDSLIDKTDLVFVDAVGTGFSRPLDAAAAKRFYGVDGDLDAFGRFIDRYLTVNQRWNSPKFLFGESYGTTRAAMLAYSLGQRHIAINGVVLLSSVLNANVHAPGYDLMDVRFLPSYAAVAWYHHKIPDVPAGGLPALLDEARAFAAGPYATALAKGDALPDAERDAVAEQLARYTGLGKRFVIEARLRIPPSLFRKELLRGETRSVGRYDGRFEGIEANDAYDSPDYDASEKYVTSAFNAAFHDHLARDLHYTAQSPYRIFNDAVLSAWNWKHHAWWGESLELPYAAGDLAEAIRRNPRLRVFSANGYFDLATPFFSTEYDLAHMGLEPSLRGNLTIAYYSSGHMVYLDNAALHALKADLARFYDAAGASMSE</sequence>
<dbReference type="STRING" id="28094.SAMN06295900_10243"/>
<dbReference type="Pfam" id="PF00450">
    <property type="entry name" value="Peptidase_S10"/>
    <property type="match status" value="1"/>
</dbReference>
<dbReference type="GO" id="GO:0004185">
    <property type="term" value="F:serine-type carboxypeptidase activity"/>
    <property type="evidence" value="ECO:0007669"/>
    <property type="project" value="InterPro"/>
</dbReference>
<feature type="signal peptide" evidence="2">
    <location>
        <begin position="1"/>
        <end position="50"/>
    </location>
</feature>
<keyword evidence="3" id="KW-0645">Protease</keyword>
<dbReference type="GO" id="GO:0006508">
    <property type="term" value="P:proteolysis"/>
    <property type="evidence" value="ECO:0007669"/>
    <property type="project" value="InterPro"/>
</dbReference>
<dbReference type="InterPro" id="IPR029058">
    <property type="entry name" value="AB_hydrolase_fold"/>
</dbReference>
<evidence type="ECO:0000313" key="3">
    <source>
        <dbReference type="EMBL" id="SMF03696.1"/>
    </source>
</evidence>
<proteinExistence type="predicted"/>
<protein>
    <submittedName>
        <fullName evidence="3">Carboxypeptidase C (Cathepsin A)</fullName>
    </submittedName>
</protein>
<evidence type="ECO:0000313" key="4">
    <source>
        <dbReference type="Proteomes" id="UP000192911"/>
    </source>
</evidence>